<organism evidence="1 2">
    <name type="scientific">Deinococcus lacus</name>
    <dbReference type="NCBI Taxonomy" id="392561"/>
    <lineage>
        <taxon>Bacteria</taxon>
        <taxon>Thermotogati</taxon>
        <taxon>Deinococcota</taxon>
        <taxon>Deinococci</taxon>
        <taxon>Deinococcales</taxon>
        <taxon>Deinococcaceae</taxon>
        <taxon>Deinococcus</taxon>
    </lineage>
</organism>
<reference evidence="2" key="1">
    <citation type="journal article" date="2019" name="Int. J. Syst. Evol. Microbiol.">
        <title>The Global Catalogue of Microorganisms (GCM) 10K type strain sequencing project: providing services to taxonomists for standard genome sequencing and annotation.</title>
        <authorList>
            <consortium name="The Broad Institute Genomics Platform"/>
            <consortium name="The Broad Institute Genome Sequencing Center for Infectious Disease"/>
            <person name="Wu L."/>
            <person name="Ma J."/>
        </authorList>
    </citation>
    <scope>NUCLEOTIDE SEQUENCE [LARGE SCALE GENOMIC DNA]</scope>
    <source>
        <strain evidence="2">CGMCC 1.15772</strain>
    </source>
</reference>
<protein>
    <submittedName>
        <fullName evidence="1">Uncharacterized protein</fullName>
    </submittedName>
</protein>
<evidence type="ECO:0000313" key="2">
    <source>
        <dbReference type="Proteomes" id="UP001596297"/>
    </source>
</evidence>
<gene>
    <name evidence="1" type="ORF">ACFP81_05015</name>
</gene>
<dbReference type="RefSeq" id="WP_380082438.1">
    <property type="nucleotide sequence ID" value="NZ_JBHSWD010000001.1"/>
</dbReference>
<comment type="caution">
    <text evidence="1">The sequence shown here is derived from an EMBL/GenBank/DDBJ whole genome shotgun (WGS) entry which is preliminary data.</text>
</comment>
<accession>A0ABW1YB45</accession>
<sequence length="141" mass="16300">MNSRLDLEYRTDPKHFSQGAYGIIAIVSRKVSPEWEEFNLRRRTVSKVEVSDCLLKRVGTIAQAYDLPLLSRLVWVQSRFAPEQLDSLIDECEWLYGILNDPASQQLIQILGEAVSQAETTKLRYPDIHWVLTVRNVEHSE</sequence>
<evidence type="ECO:0000313" key="1">
    <source>
        <dbReference type="EMBL" id="MFC6591433.1"/>
    </source>
</evidence>
<proteinExistence type="predicted"/>
<dbReference type="Proteomes" id="UP001596297">
    <property type="component" value="Unassembled WGS sequence"/>
</dbReference>
<dbReference type="EMBL" id="JBHSWD010000001">
    <property type="protein sequence ID" value="MFC6591433.1"/>
    <property type="molecule type" value="Genomic_DNA"/>
</dbReference>
<name>A0ABW1YB45_9DEIO</name>
<keyword evidence="2" id="KW-1185">Reference proteome</keyword>